<feature type="transmembrane region" description="Helical" evidence="1">
    <location>
        <begin position="290"/>
        <end position="311"/>
    </location>
</feature>
<keyword evidence="1" id="KW-1133">Transmembrane helix</keyword>
<gene>
    <name evidence="2" type="ORF">niasHT_003599</name>
</gene>
<evidence type="ECO:0000256" key="1">
    <source>
        <dbReference type="SAM" id="Phobius"/>
    </source>
</evidence>
<comment type="caution">
    <text evidence="2">The sequence shown here is derived from an EMBL/GenBank/DDBJ whole genome shotgun (WGS) entry which is preliminary data.</text>
</comment>
<keyword evidence="1" id="KW-0472">Membrane</keyword>
<dbReference type="Proteomes" id="UP001620626">
    <property type="component" value="Unassembled WGS sequence"/>
</dbReference>
<reference evidence="2 3" key="1">
    <citation type="submission" date="2024-10" db="EMBL/GenBank/DDBJ databases">
        <authorList>
            <person name="Kim D."/>
        </authorList>
    </citation>
    <scope>NUCLEOTIDE SEQUENCE [LARGE SCALE GENOMIC DNA]</scope>
    <source>
        <strain evidence="2">BH-2024</strain>
    </source>
</reference>
<keyword evidence="3" id="KW-1185">Reference proteome</keyword>
<name>A0ABD2MEP4_9BILA</name>
<dbReference type="AlphaFoldDB" id="A0ABD2MEP4"/>
<proteinExistence type="predicted"/>
<dbReference type="EMBL" id="JBICBT010000011">
    <property type="protein sequence ID" value="KAL3126002.1"/>
    <property type="molecule type" value="Genomic_DNA"/>
</dbReference>
<protein>
    <submittedName>
        <fullName evidence="2">Uncharacterized protein</fullName>
    </submittedName>
</protein>
<sequence length="324" mass="35820">MVFVKCSSIFPSIFAIFLLLCVISVLLEHGHGYGEFGGGRPGQFSTAALKCKNALKTEIFEAIIDEKKTEEMCSKATHCMAMFCSSAENGFFINMWGCTDLGTENKTTCEKEGPDDANKIRAVLESQYKMRSPSATDWKCTCHFGAKDMDMDNEQFVAPVVEQKPKALKCKFGMEWETFEIFDNQIKERHKKEVCANATHCIAFFCSSAENGFFINTWSCVPLGAEDTEAKCEKESPNEVNGFRANLSAPAATDWKCTCHFGAKGKDMDNEQFVAPAPPKGKSTSSRHGVGMPLMAIGLFIGILPLFHAAILGRLNDVLEMIKF</sequence>
<organism evidence="2 3">
    <name type="scientific">Heterodera trifolii</name>
    <dbReference type="NCBI Taxonomy" id="157864"/>
    <lineage>
        <taxon>Eukaryota</taxon>
        <taxon>Metazoa</taxon>
        <taxon>Ecdysozoa</taxon>
        <taxon>Nematoda</taxon>
        <taxon>Chromadorea</taxon>
        <taxon>Rhabditida</taxon>
        <taxon>Tylenchina</taxon>
        <taxon>Tylenchomorpha</taxon>
        <taxon>Tylenchoidea</taxon>
        <taxon>Heteroderidae</taxon>
        <taxon>Heteroderinae</taxon>
        <taxon>Heterodera</taxon>
    </lineage>
</organism>
<evidence type="ECO:0000313" key="2">
    <source>
        <dbReference type="EMBL" id="KAL3126002.1"/>
    </source>
</evidence>
<evidence type="ECO:0000313" key="3">
    <source>
        <dbReference type="Proteomes" id="UP001620626"/>
    </source>
</evidence>
<accession>A0ABD2MEP4</accession>
<feature type="transmembrane region" description="Helical" evidence="1">
    <location>
        <begin position="6"/>
        <end position="27"/>
    </location>
</feature>
<keyword evidence="1" id="KW-0812">Transmembrane</keyword>